<evidence type="ECO:0000256" key="4">
    <source>
        <dbReference type="ARBA" id="ARBA00022833"/>
    </source>
</evidence>
<sequence>MKQETMKVLVYHEPGKISLEDAPVPEIIKSSDAIVKVTLSTICGSDIHIIGGHAGVQPPHIIGHEFCGEIVELGSAINDFKVGDKVAISCVASCGECFYCRQGLHYHCTDPDCTCFGTNRANGPSLNGCQAEYVRLPYASNYMHKIPEGFTEEDMLFIGDILSTGYFGCEQAHIQPGDSVLIIGAGPVGMCAAITAKLWGPAQIIIVDQIQSRLDVCLREGITDIALNSTDVDVLKKVRELTDGRGADRVIEAIGSEATLLTSLRAVRIGGNVCTIGSYAKPVTLPLNTHWVKNITLSMGFVPVDRMPELIKLIQGGKINTKFLMTHRAPLNDIINGYDVFGNKKDGCLKWVITPYER</sequence>
<dbReference type="SUPFAM" id="SSF51735">
    <property type="entry name" value="NAD(P)-binding Rossmann-fold domains"/>
    <property type="match status" value="1"/>
</dbReference>
<dbReference type="InterPro" id="IPR002328">
    <property type="entry name" value="ADH_Zn_CS"/>
</dbReference>
<dbReference type="RefSeq" id="WP_135548112.1">
    <property type="nucleotide sequence ID" value="NZ_SPQQ01000005.1"/>
</dbReference>
<evidence type="ECO:0000256" key="6">
    <source>
        <dbReference type="RuleBase" id="RU361277"/>
    </source>
</evidence>
<dbReference type="Proteomes" id="UP000298460">
    <property type="component" value="Unassembled WGS sequence"/>
</dbReference>
<dbReference type="OrthoDB" id="9769198at2"/>
<protein>
    <submittedName>
        <fullName evidence="8">FAD-binding protein</fullName>
    </submittedName>
</protein>
<evidence type="ECO:0000313" key="8">
    <source>
        <dbReference type="EMBL" id="TGE37183.1"/>
    </source>
</evidence>
<evidence type="ECO:0000256" key="5">
    <source>
        <dbReference type="ARBA" id="ARBA00023002"/>
    </source>
</evidence>
<dbReference type="Pfam" id="PF08240">
    <property type="entry name" value="ADH_N"/>
    <property type="match status" value="1"/>
</dbReference>
<evidence type="ECO:0000256" key="1">
    <source>
        <dbReference type="ARBA" id="ARBA00001947"/>
    </source>
</evidence>
<proteinExistence type="inferred from homology"/>
<dbReference type="InterPro" id="IPR020843">
    <property type="entry name" value="ER"/>
</dbReference>
<organism evidence="8 9">
    <name type="scientific">Desulfosporosinus fructosivorans</name>
    <dbReference type="NCBI Taxonomy" id="2018669"/>
    <lineage>
        <taxon>Bacteria</taxon>
        <taxon>Bacillati</taxon>
        <taxon>Bacillota</taxon>
        <taxon>Clostridia</taxon>
        <taxon>Eubacteriales</taxon>
        <taxon>Desulfitobacteriaceae</taxon>
        <taxon>Desulfosporosinus</taxon>
    </lineage>
</organism>
<comment type="similarity">
    <text evidence="2 6">Belongs to the zinc-containing alcohol dehydrogenase family.</text>
</comment>
<dbReference type="Gene3D" id="3.40.50.720">
    <property type="entry name" value="NAD(P)-binding Rossmann-like Domain"/>
    <property type="match status" value="1"/>
</dbReference>
<dbReference type="EMBL" id="SPQQ01000005">
    <property type="protein sequence ID" value="TGE37183.1"/>
    <property type="molecule type" value="Genomic_DNA"/>
</dbReference>
<dbReference type="PROSITE" id="PS00059">
    <property type="entry name" value="ADH_ZINC"/>
    <property type="match status" value="1"/>
</dbReference>
<dbReference type="Pfam" id="PF00107">
    <property type="entry name" value="ADH_zinc_N"/>
    <property type="match status" value="1"/>
</dbReference>
<dbReference type="SMART" id="SM00829">
    <property type="entry name" value="PKS_ER"/>
    <property type="match status" value="1"/>
</dbReference>
<dbReference type="SUPFAM" id="SSF50129">
    <property type="entry name" value="GroES-like"/>
    <property type="match status" value="1"/>
</dbReference>
<name>A0A4Z0R4U4_9FIRM</name>
<dbReference type="PANTHER" id="PTHR42813:SF4">
    <property type="entry name" value="NADP-DEPENDENT ISOPROPANOL DEHYDROGENASE"/>
    <property type="match status" value="1"/>
</dbReference>
<reference evidence="8 9" key="1">
    <citation type="submission" date="2019-03" db="EMBL/GenBank/DDBJ databases">
        <title>Draft Genome Sequence of Desulfosporosinus fructosivorans Strain 63.6F, Isolated from Marine Sediment in the Baltic Sea.</title>
        <authorList>
            <person name="Hausmann B."/>
            <person name="Vandieken V."/>
            <person name="Pjevac P."/>
            <person name="Schreck K."/>
            <person name="Herbold C.W."/>
            <person name="Loy A."/>
        </authorList>
    </citation>
    <scope>NUCLEOTIDE SEQUENCE [LARGE SCALE GENOMIC DNA]</scope>
    <source>
        <strain evidence="8 9">63.6F</strain>
    </source>
</reference>
<comment type="cofactor">
    <cofactor evidence="1 6">
        <name>Zn(2+)</name>
        <dbReference type="ChEBI" id="CHEBI:29105"/>
    </cofactor>
</comment>
<evidence type="ECO:0000259" key="7">
    <source>
        <dbReference type="SMART" id="SM00829"/>
    </source>
</evidence>
<dbReference type="Gene3D" id="3.90.180.10">
    <property type="entry name" value="Medium-chain alcohol dehydrogenases, catalytic domain"/>
    <property type="match status" value="1"/>
</dbReference>
<dbReference type="GO" id="GO:0008270">
    <property type="term" value="F:zinc ion binding"/>
    <property type="evidence" value="ECO:0007669"/>
    <property type="project" value="InterPro"/>
</dbReference>
<evidence type="ECO:0000313" key="9">
    <source>
        <dbReference type="Proteomes" id="UP000298460"/>
    </source>
</evidence>
<keyword evidence="4 6" id="KW-0862">Zinc</keyword>
<keyword evidence="5" id="KW-0560">Oxidoreductase</keyword>
<dbReference type="CDD" id="cd05278">
    <property type="entry name" value="FDH_like"/>
    <property type="match status" value="1"/>
</dbReference>
<gene>
    <name evidence="8" type="ORF">E4K67_15000</name>
</gene>
<dbReference type="GO" id="GO:0016491">
    <property type="term" value="F:oxidoreductase activity"/>
    <property type="evidence" value="ECO:0007669"/>
    <property type="project" value="UniProtKB-KW"/>
</dbReference>
<dbReference type="InterPro" id="IPR036291">
    <property type="entry name" value="NAD(P)-bd_dom_sf"/>
</dbReference>
<dbReference type="AlphaFoldDB" id="A0A4Z0R4U4"/>
<dbReference type="PANTHER" id="PTHR42813">
    <property type="entry name" value="ZINC-TYPE ALCOHOL DEHYDROGENASE-LIKE"/>
    <property type="match status" value="1"/>
</dbReference>
<dbReference type="InterPro" id="IPR013154">
    <property type="entry name" value="ADH-like_N"/>
</dbReference>
<comment type="caution">
    <text evidence="8">The sequence shown here is derived from an EMBL/GenBank/DDBJ whole genome shotgun (WGS) entry which is preliminary data.</text>
</comment>
<evidence type="ECO:0000256" key="3">
    <source>
        <dbReference type="ARBA" id="ARBA00022723"/>
    </source>
</evidence>
<dbReference type="InterPro" id="IPR013149">
    <property type="entry name" value="ADH-like_C"/>
</dbReference>
<feature type="domain" description="Enoyl reductase (ER)" evidence="7">
    <location>
        <begin position="12"/>
        <end position="325"/>
    </location>
</feature>
<dbReference type="InterPro" id="IPR011032">
    <property type="entry name" value="GroES-like_sf"/>
</dbReference>
<evidence type="ECO:0000256" key="2">
    <source>
        <dbReference type="ARBA" id="ARBA00008072"/>
    </source>
</evidence>
<keyword evidence="9" id="KW-1185">Reference proteome</keyword>
<accession>A0A4Z0R4U4</accession>
<keyword evidence="3 6" id="KW-0479">Metal-binding</keyword>